<sequence>MSEKVGFHLVTGGLIAKLVAKRLVNEKSGIKRQQQQRTNSSGKAFFFSLDNLNLSKESLIMKFFICFVAFVGMAQCGLLPHLEHHHHENGLSHHDVDVPHFVDGDIHHSDGIHLGHHSAAIIHDDHHVEHPVYHHDDHHVVDHHHVDVAPAPAKIVHHEPIHHQVAHLHAAPVVHHHSHSHSALVHHRAAYPAHLDVHSHANLLSFAKHHLHGKYGKVRITETHY</sequence>
<keyword evidence="2" id="KW-1185">Reference proteome</keyword>
<dbReference type="AlphaFoldDB" id="B4N3C8"/>
<protein>
    <recommendedName>
        <fullName evidence="3">Histidine-rich glycoprotein</fullName>
    </recommendedName>
</protein>
<dbReference type="HOGENOM" id="CLU_101523_0_0_1"/>
<proteinExistence type="predicted"/>
<organism evidence="1 2">
    <name type="scientific">Drosophila willistoni</name>
    <name type="common">Fruit fly</name>
    <dbReference type="NCBI Taxonomy" id="7260"/>
    <lineage>
        <taxon>Eukaryota</taxon>
        <taxon>Metazoa</taxon>
        <taxon>Ecdysozoa</taxon>
        <taxon>Arthropoda</taxon>
        <taxon>Hexapoda</taxon>
        <taxon>Insecta</taxon>
        <taxon>Pterygota</taxon>
        <taxon>Neoptera</taxon>
        <taxon>Endopterygota</taxon>
        <taxon>Diptera</taxon>
        <taxon>Brachycera</taxon>
        <taxon>Muscomorpha</taxon>
        <taxon>Ephydroidea</taxon>
        <taxon>Drosophilidae</taxon>
        <taxon>Drosophila</taxon>
        <taxon>Sophophora</taxon>
    </lineage>
</organism>
<dbReference type="InParanoid" id="B4N3C8"/>
<name>B4N3C8_DROWI</name>
<dbReference type="OrthoDB" id="8069261at2759"/>
<reference evidence="1 2" key="1">
    <citation type="journal article" date="2007" name="Nature">
        <title>Evolution of genes and genomes on the Drosophila phylogeny.</title>
        <authorList>
            <consortium name="Drosophila 12 Genomes Consortium"/>
            <person name="Clark A.G."/>
            <person name="Eisen M.B."/>
            <person name="Smith D.R."/>
            <person name="Bergman C.M."/>
            <person name="Oliver B."/>
            <person name="Markow T.A."/>
            <person name="Kaufman T.C."/>
            <person name="Kellis M."/>
            <person name="Gelbart W."/>
            <person name="Iyer V.N."/>
            <person name="Pollard D.A."/>
            <person name="Sackton T.B."/>
            <person name="Larracuente A.M."/>
            <person name="Singh N.D."/>
            <person name="Abad J.P."/>
            <person name="Abt D.N."/>
            <person name="Adryan B."/>
            <person name="Aguade M."/>
            <person name="Akashi H."/>
            <person name="Anderson W.W."/>
            <person name="Aquadro C.F."/>
            <person name="Ardell D.H."/>
            <person name="Arguello R."/>
            <person name="Artieri C.G."/>
            <person name="Barbash D.A."/>
            <person name="Barker D."/>
            <person name="Barsanti P."/>
            <person name="Batterham P."/>
            <person name="Batzoglou S."/>
            <person name="Begun D."/>
            <person name="Bhutkar A."/>
            <person name="Blanco E."/>
            <person name="Bosak S.A."/>
            <person name="Bradley R.K."/>
            <person name="Brand A.D."/>
            <person name="Brent M.R."/>
            <person name="Brooks A.N."/>
            <person name="Brown R.H."/>
            <person name="Butlin R.K."/>
            <person name="Caggese C."/>
            <person name="Calvi B.R."/>
            <person name="Bernardo de Carvalho A."/>
            <person name="Caspi A."/>
            <person name="Castrezana S."/>
            <person name="Celniker S.E."/>
            <person name="Chang J.L."/>
            <person name="Chapple C."/>
            <person name="Chatterji S."/>
            <person name="Chinwalla A."/>
            <person name="Civetta A."/>
            <person name="Clifton S.W."/>
            <person name="Comeron J.M."/>
            <person name="Costello J.C."/>
            <person name="Coyne J.A."/>
            <person name="Daub J."/>
            <person name="David R.G."/>
            <person name="Delcher A.L."/>
            <person name="Delehaunty K."/>
            <person name="Do C.B."/>
            <person name="Ebling H."/>
            <person name="Edwards K."/>
            <person name="Eickbush T."/>
            <person name="Evans J.D."/>
            <person name="Filipski A."/>
            <person name="Findeiss S."/>
            <person name="Freyhult E."/>
            <person name="Fulton L."/>
            <person name="Fulton R."/>
            <person name="Garcia A.C."/>
            <person name="Gardiner A."/>
            <person name="Garfield D.A."/>
            <person name="Garvin B.E."/>
            <person name="Gibson G."/>
            <person name="Gilbert D."/>
            <person name="Gnerre S."/>
            <person name="Godfrey J."/>
            <person name="Good R."/>
            <person name="Gotea V."/>
            <person name="Gravely B."/>
            <person name="Greenberg A.J."/>
            <person name="Griffiths-Jones S."/>
            <person name="Gross S."/>
            <person name="Guigo R."/>
            <person name="Gustafson E.A."/>
            <person name="Haerty W."/>
            <person name="Hahn M.W."/>
            <person name="Halligan D.L."/>
            <person name="Halpern A.L."/>
            <person name="Halter G.M."/>
            <person name="Han M.V."/>
            <person name="Heger A."/>
            <person name="Hillier L."/>
            <person name="Hinrichs A.S."/>
            <person name="Holmes I."/>
            <person name="Hoskins R.A."/>
            <person name="Hubisz M.J."/>
            <person name="Hultmark D."/>
            <person name="Huntley M.A."/>
            <person name="Jaffe D.B."/>
            <person name="Jagadeeshan S."/>
            <person name="Jeck W.R."/>
            <person name="Johnson J."/>
            <person name="Jones C.D."/>
            <person name="Jordan W.C."/>
            <person name="Karpen G.H."/>
            <person name="Kataoka E."/>
            <person name="Keightley P.D."/>
            <person name="Kheradpour P."/>
            <person name="Kirkness E.F."/>
            <person name="Koerich L.B."/>
            <person name="Kristiansen K."/>
            <person name="Kudrna D."/>
            <person name="Kulathinal R.J."/>
            <person name="Kumar S."/>
            <person name="Kwok R."/>
            <person name="Lander E."/>
            <person name="Langley C.H."/>
            <person name="Lapoint R."/>
            <person name="Lazzaro B.P."/>
            <person name="Lee S.J."/>
            <person name="Levesque L."/>
            <person name="Li R."/>
            <person name="Lin C.F."/>
            <person name="Lin M.F."/>
            <person name="Lindblad-Toh K."/>
            <person name="Llopart A."/>
            <person name="Long M."/>
            <person name="Low L."/>
            <person name="Lozovsky E."/>
            <person name="Lu J."/>
            <person name="Luo M."/>
            <person name="Machado C.A."/>
            <person name="Makalowski W."/>
            <person name="Marzo M."/>
            <person name="Matsuda M."/>
            <person name="Matzkin L."/>
            <person name="McAllister B."/>
            <person name="McBride C.S."/>
            <person name="McKernan B."/>
            <person name="McKernan K."/>
            <person name="Mendez-Lago M."/>
            <person name="Minx P."/>
            <person name="Mollenhauer M.U."/>
            <person name="Montooth K."/>
            <person name="Mount S.M."/>
            <person name="Mu X."/>
            <person name="Myers E."/>
            <person name="Negre B."/>
            <person name="Newfeld S."/>
            <person name="Nielsen R."/>
            <person name="Noor M.A."/>
            <person name="O'Grady P."/>
            <person name="Pachter L."/>
            <person name="Papaceit M."/>
            <person name="Parisi M.J."/>
            <person name="Parisi M."/>
            <person name="Parts L."/>
            <person name="Pedersen J.S."/>
            <person name="Pesole G."/>
            <person name="Phillippy A.M."/>
            <person name="Ponting C.P."/>
            <person name="Pop M."/>
            <person name="Porcelli D."/>
            <person name="Powell J.R."/>
            <person name="Prohaska S."/>
            <person name="Pruitt K."/>
            <person name="Puig M."/>
            <person name="Quesneville H."/>
            <person name="Ram K.R."/>
            <person name="Rand D."/>
            <person name="Rasmussen M.D."/>
            <person name="Reed L.K."/>
            <person name="Reenan R."/>
            <person name="Reily A."/>
            <person name="Remington K.A."/>
            <person name="Rieger T.T."/>
            <person name="Ritchie M.G."/>
            <person name="Robin C."/>
            <person name="Rogers Y.H."/>
            <person name="Rohde C."/>
            <person name="Rozas J."/>
            <person name="Rubenfield M.J."/>
            <person name="Ruiz A."/>
            <person name="Russo S."/>
            <person name="Salzberg S.L."/>
            <person name="Sanchez-Gracia A."/>
            <person name="Saranga D.J."/>
            <person name="Sato H."/>
            <person name="Schaeffer S.W."/>
            <person name="Schatz M.C."/>
            <person name="Schlenke T."/>
            <person name="Schwartz R."/>
            <person name="Segarra C."/>
            <person name="Singh R.S."/>
            <person name="Sirot L."/>
            <person name="Sirota M."/>
            <person name="Sisneros N.B."/>
            <person name="Smith C.D."/>
            <person name="Smith T.F."/>
            <person name="Spieth J."/>
            <person name="Stage D.E."/>
            <person name="Stark A."/>
            <person name="Stephan W."/>
            <person name="Strausberg R.L."/>
            <person name="Strempel S."/>
            <person name="Sturgill D."/>
            <person name="Sutton G."/>
            <person name="Sutton G.G."/>
            <person name="Tao W."/>
            <person name="Teichmann S."/>
            <person name="Tobari Y.N."/>
            <person name="Tomimura Y."/>
            <person name="Tsolas J.M."/>
            <person name="Valente V.L."/>
            <person name="Venter E."/>
            <person name="Venter J.C."/>
            <person name="Vicario S."/>
            <person name="Vieira F.G."/>
            <person name="Vilella A.J."/>
            <person name="Villasante A."/>
            <person name="Walenz B."/>
            <person name="Wang J."/>
            <person name="Wasserman M."/>
            <person name="Watts T."/>
            <person name="Wilson D."/>
            <person name="Wilson R.K."/>
            <person name="Wing R.A."/>
            <person name="Wolfner M.F."/>
            <person name="Wong A."/>
            <person name="Wong G.K."/>
            <person name="Wu C.I."/>
            <person name="Wu G."/>
            <person name="Yamamoto D."/>
            <person name="Yang H.P."/>
            <person name="Yang S.P."/>
            <person name="Yorke J.A."/>
            <person name="Yoshida K."/>
            <person name="Zdobnov E."/>
            <person name="Zhang P."/>
            <person name="Zhang Y."/>
            <person name="Zimin A.V."/>
            <person name="Baldwin J."/>
            <person name="Abdouelleil A."/>
            <person name="Abdulkadir J."/>
            <person name="Abebe A."/>
            <person name="Abera B."/>
            <person name="Abreu J."/>
            <person name="Acer S.C."/>
            <person name="Aftuck L."/>
            <person name="Alexander A."/>
            <person name="An P."/>
            <person name="Anderson E."/>
            <person name="Anderson S."/>
            <person name="Arachi H."/>
            <person name="Azer M."/>
            <person name="Bachantsang P."/>
            <person name="Barry A."/>
            <person name="Bayul T."/>
            <person name="Berlin A."/>
            <person name="Bessette D."/>
            <person name="Bloom T."/>
            <person name="Blye J."/>
            <person name="Boguslavskiy L."/>
            <person name="Bonnet C."/>
            <person name="Boukhgalter B."/>
            <person name="Bourzgui I."/>
            <person name="Brown A."/>
            <person name="Cahill P."/>
            <person name="Channer S."/>
            <person name="Cheshatsang Y."/>
            <person name="Chuda L."/>
            <person name="Citroen M."/>
            <person name="Collymore A."/>
            <person name="Cooke P."/>
            <person name="Costello M."/>
            <person name="D'Aco K."/>
            <person name="Daza R."/>
            <person name="De Haan G."/>
            <person name="DeGray S."/>
            <person name="DeMaso C."/>
            <person name="Dhargay N."/>
            <person name="Dooley K."/>
            <person name="Dooley E."/>
            <person name="Doricent M."/>
            <person name="Dorje P."/>
            <person name="Dorjee K."/>
            <person name="Dupes A."/>
            <person name="Elong R."/>
            <person name="Falk J."/>
            <person name="Farina A."/>
            <person name="Faro S."/>
            <person name="Ferguson D."/>
            <person name="Fisher S."/>
            <person name="Foley C.D."/>
            <person name="Franke A."/>
            <person name="Friedrich D."/>
            <person name="Gadbois L."/>
            <person name="Gearin G."/>
            <person name="Gearin C.R."/>
            <person name="Giannoukos G."/>
            <person name="Goode T."/>
            <person name="Graham J."/>
            <person name="Grandbois E."/>
            <person name="Grewal S."/>
            <person name="Gyaltsen K."/>
            <person name="Hafez N."/>
            <person name="Hagos B."/>
            <person name="Hall J."/>
            <person name="Henson C."/>
            <person name="Hollinger A."/>
            <person name="Honan T."/>
            <person name="Huard M.D."/>
            <person name="Hughes L."/>
            <person name="Hurhula B."/>
            <person name="Husby M.E."/>
            <person name="Kamat A."/>
            <person name="Kanga B."/>
            <person name="Kashin S."/>
            <person name="Khazanovich D."/>
            <person name="Kisner P."/>
            <person name="Lance K."/>
            <person name="Lara M."/>
            <person name="Lee W."/>
            <person name="Lennon N."/>
            <person name="Letendre F."/>
            <person name="LeVine R."/>
            <person name="Lipovsky A."/>
            <person name="Liu X."/>
            <person name="Liu J."/>
            <person name="Liu S."/>
            <person name="Lokyitsang T."/>
            <person name="Lokyitsang Y."/>
            <person name="Lubonja R."/>
            <person name="Lui A."/>
            <person name="MacDonald P."/>
            <person name="Magnisalis V."/>
            <person name="Maru K."/>
            <person name="Matthews C."/>
            <person name="McCusker W."/>
            <person name="McDonough S."/>
            <person name="Mehta T."/>
            <person name="Meldrim J."/>
            <person name="Meneus L."/>
            <person name="Mihai O."/>
            <person name="Mihalev A."/>
            <person name="Mihova T."/>
            <person name="Mittelman R."/>
            <person name="Mlenga V."/>
            <person name="Montmayeur A."/>
            <person name="Mulrain L."/>
            <person name="Navidi A."/>
            <person name="Naylor J."/>
            <person name="Negash T."/>
            <person name="Nguyen T."/>
            <person name="Nguyen N."/>
            <person name="Nicol R."/>
            <person name="Norbu C."/>
            <person name="Norbu N."/>
            <person name="Novod N."/>
            <person name="O'Neill B."/>
            <person name="Osman S."/>
            <person name="Markiewicz E."/>
            <person name="Oyono O.L."/>
            <person name="Patti C."/>
            <person name="Phunkhang P."/>
            <person name="Pierre F."/>
            <person name="Priest M."/>
            <person name="Raghuraman S."/>
            <person name="Rege F."/>
            <person name="Reyes R."/>
            <person name="Rise C."/>
            <person name="Rogov P."/>
            <person name="Ross K."/>
            <person name="Ryan E."/>
            <person name="Settipalli S."/>
            <person name="Shea T."/>
            <person name="Sherpa N."/>
            <person name="Shi L."/>
            <person name="Shih D."/>
            <person name="Sparrow T."/>
            <person name="Spaulding J."/>
            <person name="Stalker J."/>
            <person name="Stange-Thomann N."/>
            <person name="Stavropoulos S."/>
            <person name="Stone C."/>
            <person name="Strader C."/>
            <person name="Tesfaye S."/>
            <person name="Thomson T."/>
            <person name="Thoulutsang Y."/>
            <person name="Thoulutsang D."/>
            <person name="Topham K."/>
            <person name="Topping I."/>
            <person name="Tsamla T."/>
            <person name="Vassiliev H."/>
            <person name="Vo A."/>
            <person name="Wangchuk T."/>
            <person name="Wangdi T."/>
            <person name="Weiand M."/>
            <person name="Wilkinson J."/>
            <person name="Wilson A."/>
            <person name="Yadav S."/>
            <person name="Young G."/>
            <person name="Yu Q."/>
            <person name="Zembek L."/>
            <person name="Zhong D."/>
            <person name="Zimmer A."/>
            <person name="Zwirko Z."/>
            <person name="Jaffe D.B."/>
            <person name="Alvarez P."/>
            <person name="Brockman W."/>
            <person name="Butler J."/>
            <person name="Chin C."/>
            <person name="Gnerre S."/>
            <person name="Grabherr M."/>
            <person name="Kleber M."/>
            <person name="Mauceli E."/>
            <person name="MacCallum I."/>
        </authorList>
    </citation>
    <scope>NUCLEOTIDE SEQUENCE [LARGE SCALE GENOMIC DNA]</scope>
    <source>
        <strain evidence="2">Tucson 14030-0811.24</strain>
    </source>
</reference>
<gene>
    <name evidence="1" type="primary">Dwil\GK12485</name>
    <name evidence="1" type="ORF">Dwil_GK12485</name>
</gene>
<dbReference type="Proteomes" id="UP000007798">
    <property type="component" value="Unassembled WGS sequence"/>
</dbReference>
<dbReference type="eggNOG" id="ENOG502TA8I">
    <property type="taxonomic scope" value="Eukaryota"/>
</dbReference>
<accession>B4N3C8</accession>
<dbReference type="EMBL" id="CH964062">
    <property type="protein sequence ID" value="EDW78867.2"/>
    <property type="molecule type" value="Genomic_DNA"/>
</dbReference>
<dbReference type="STRING" id="7260.B4N3C8"/>
<evidence type="ECO:0008006" key="3">
    <source>
        <dbReference type="Google" id="ProtNLM"/>
    </source>
</evidence>
<evidence type="ECO:0000313" key="1">
    <source>
        <dbReference type="EMBL" id="EDW78867.2"/>
    </source>
</evidence>
<evidence type="ECO:0000313" key="2">
    <source>
        <dbReference type="Proteomes" id="UP000007798"/>
    </source>
</evidence>